<dbReference type="PANTHER" id="PTHR33064:SF37">
    <property type="entry name" value="RIBONUCLEASE H"/>
    <property type="match status" value="1"/>
</dbReference>
<dbReference type="EMBL" id="CM008962">
    <property type="protein sequence ID" value="PNW87893.1"/>
    <property type="molecule type" value="Genomic_DNA"/>
</dbReference>
<dbReference type="OrthoDB" id="542221at2759"/>
<sequence>MYLVRRCVCANTSPPWRSYPATVAAEDHFELTTDKPVIQSPRRYSPKENEIIQQKTNELLKPGICIEWTGPTQVAVNPFIAAKRDEATGLWTAARMAQDYRPVNKGFLQIPIHPDDYGKTAFWCGNRLIAYTRMLYGLKNASATFQRRMDYELRAAGLDHLAVAFIDDVLIATETAEEQ</sequence>
<dbReference type="InterPro" id="IPR051320">
    <property type="entry name" value="Viral_Replic_Matur_Polypro"/>
</dbReference>
<dbReference type="InterPro" id="IPR043502">
    <property type="entry name" value="DNA/RNA_pol_sf"/>
</dbReference>
<organism evidence="2 3">
    <name type="scientific">Chlamydomonas reinhardtii</name>
    <name type="common">Chlamydomonas smithii</name>
    <dbReference type="NCBI Taxonomy" id="3055"/>
    <lineage>
        <taxon>Eukaryota</taxon>
        <taxon>Viridiplantae</taxon>
        <taxon>Chlorophyta</taxon>
        <taxon>core chlorophytes</taxon>
        <taxon>Chlorophyceae</taxon>
        <taxon>CS clade</taxon>
        <taxon>Chlamydomonadales</taxon>
        <taxon>Chlamydomonadaceae</taxon>
        <taxon>Chlamydomonas</taxon>
    </lineage>
</organism>
<dbReference type="GeneID" id="66051930"/>
<feature type="domain" description="Reverse transcriptase" evidence="1">
    <location>
        <begin position="104"/>
        <end position="177"/>
    </location>
</feature>
<dbReference type="PANTHER" id="PTHR33064">
    <property type="entry name" value="POL PROTEIN"/>
    <property type="match status" value="1"/>
</dbReference>
<proteinExistence type="predicted"/>
<dbReference type="Gramene" id="PNW87893">
    <property type="protein sequence ID" value="PNW87893"/>
    <property type="gene ID" value="CHLRE_01g006250v5"/>
</dbReference>
<keyword evidence="3" id="KW-1185">Reference proteome</keyword>
<dbReference type="RefSeq" id="XP_042928111.1">
    <property type="nucleotide sequence ID" value="XM_043058197.1"/>
</dbReference>
<dbReference type="AlphaFoldDB" id="A0A2K3E567"/>
<dbReference type="SUPFAM" id="SSF56672">
    <property type="entry name" value="DNA/RNA polymerases"/>
    <property type="match status" value="1"/>
</dbReference>
<evidence type="ECO:0000259" key="1">
    <source>
        <dbReference type="Pfam" id="PF00078"/>
    </source>
</evidence>
<dbReference type="InParanoid" id="A0A2K3E567"/>
<dbReference type="Gene3D" id="3.10.10.10">
    <property type="entry name" value="HIV Type 1 Reverse Transcriptase, subunit A, domain 1"/>
    <property type="match status" value="1"/>
</dbReference>
<reference evidence="2 3" key="1">
    <citation type="journal article" date="2007" name="Science">
        <title>The Chlamydomonas genome reveals the evolution of key animal and plant functions.</title>
        <authorList>
            <person name="Merchant S.S."/>
            <person name="Prochnik S.E."/>
            <person name="Vallon O."/>
            <person name="Harris E.H."/>
            <person name="Karpowicz S.J."/>
            <person name="Witman G.B."/>
            <person name="Terry A."/>
            <person name="Salamov A."/>
            <person name="Fritz-Laylin L.K."/>
            <person name="Marechal-Drouard L."/>
            <person name="Marshall W.F."/>
            <person name="Qu L.H."/>
            <person name="Nelson D.R."/>
            <person name="Sanderfoot A.A."/>
            <person name="Spalding M.H."/>
            <person name="Kapitonov V.V."/>
            <person name="Ren Q."/>
            <person name="Ferris P."/>
            <person name="Lindquist E."/>
            <person name="Shapiro H."/>
            <person name="Lucas S.M."/>
            <person name="Grimwood J."/>
            <person name="Schmutz J."/>
            <person name="Cardol P."/>
            <person name="Cerutti H."/>
            <person name="Chanfreau G."/>
            <person name="Chen C.L."/>
            <person name="Cognat V."/>
            <person name="Croft M.T."/>
            <person name="Dent R."/>
            <person name="Dutcher S."/>
            <person name="Fernandez E."/>
            <person name="Fukuzawa H."/>
            <person name="Gonzalez-Ballester D."/>
            <person name="Gonzalez-Halphen D."/>
            <person name="Hallmann A."/>
            <person name="Hanikenne M."/>
            <person name="Hippler M."/>
            <person name="Inwood W."/>
            <person name="Jabbari K."/>
            <person name="Kalanon M."/>
            <person name="Kuras R."/>
            <person name="Lefebvre P.A."/>
            <person name="Lemaire S.D."/>
            <person name="Lobanov A.V."/>
            <person name="Lohr M."/>
            <person name="Manuell A."/>
            <person name="Meier I."/>
            <person name="Mets L."/>
            <person name="Mittag M."/>
            <person name="Mittelmeier T."/>
            <person name="Moroney J.V."/>
            <person name="Moseley J."/>
            <person name="Napoli C."/>
            <person name="Nedelcu A.M."/>
            <person name="Niyogi K."/>
            <person name="Novoselov S.V."/>
            <person name="Paulsen I.T."/>
            <person name="Pazour G."/>
            <person name="Purton S."/>
            <person name="Ral J.P."/>
            <person name="Riano-Pachon D.M."/>
            <person name="Riekhof W."/>
            <person name="Rymarquis L."/>
            <person name="Schroda M."/>
            <person name="Stern D."/>
            <person name="Umen J."/>
            <person name="Willows R."/>
            <person name="Wilson N."/>
            <person name="Zimmer S.L."/>
            <person name="Allmer J."/>
            <person name="Balk J."/>
            <person name="Bisova K."/>
            <person name="Chen C.J."/>
            <person name="Elias M."/>
            <person name="Gendler K."/>
            <person name="Hauser C."/>
            <person name="Lamb M.R."/>
            <person name="Ledford H."/>
            <person name="Long J.C."/>
            <person name="Minagawa J."/>
            <person name="Page M.D."/>
            <person name="Pan J."/>
            <person name="Pootakham W."/>
            <person name="Roje S."/>
            <person name="Rose A."/>
            <person name="Stahlberg E."/>
            <person name="Terauchi A.M."/>
            <person name="Yang P."/>
            <person name="Ball S."/>
            <person name="Bowler C."/>
            <person name="Dieckmann C.L."/>
            <person name="Gladyshev V.N."/>
            <person name="Green P."/>
            <person name="Jorgensen R."/>
            <person name="Mayfield S."/>
            <person name="Mueller-Roeber B."/>
            <person name="Rajamani S."/>
            <person name="Sayre R.T."/>
            <person name="Brokstein P."/>
            <person name="Dubchak I."/>
            <person name="Goodstein D."/>
            <person name="Hornick L."/>
            <person name="Huang Y.W."/>
            <person name="Jhaveri J."/>
            <person name="Luo Y."/>
            <person name="Martinez D."/>
            <person name="Ngau W.C."/>
            <person name="Otillar B."/>
            <person name="Poliakov A."/>
            <person name="Porter A."/>
            <person name="Szajkowski L."/>
            <person name="Werner G."/>
            <person name="Zhou K."/>
            <person name="Grigoriev I.V."/>
            <person name="Rokhsar D.S."/>
            <person name="Grossman A.R."/>
        </authorList>
    </citation>
    <scope>NUCLEOTIDE SEQUENCE [LARGE SCALE GENOMIC DNA]</scope>
    <source>
        <strain evidence="3">CC-503</strain>
    </source>
</reference>
<evidence type="ECO:0000313" key="2">
    <source>
        <dbReference type="EMBL" id="PNW87893.1"/>
    </source>
</evidence>
<dbReference type="STRING" id="3055.A0A2K3E567"/>
<gene>
    <name evidence="2" type="ORF">CHLRE_01g006250v5</name>
</gene>
<dbReference type="InterPro" id="IPR000477">
    <property type="entry name" value="RT_dom"/>
</dbReference>
<dbReference type="KEGG" id="cre:CHLRE_01g006250v5"/>
<accession>A0A2K3E567</accession>
<name>A0A2K3E567_CHLRE</name>
<evidence type="ECO:0000313" key="3">
    <source>
        <dbReference type="Proteomes" id="UP000006906"/>
    </source>
</evidence>
<dbReference type="Proteomes" id="UP000006906">
    <property type="component" value="Chromosome 1"/>
</dbReference>
<protein>
    <recommendedName>
        <fullName evidence="1">Reverse transcriptase domain-containing protein</fullName>
    </recommendedName>
</protein>
<dbReference type="Pfam" id="PF00078">
    <property type="entry name" value="RVT_1"/>
    <property type="match status" value="1"/>
</dbReference>